<name>A0AAD7QL80_9ASCO</name>
<proteinExistence type="predicted"/>
<accession>A0AAD7QL80</accession>
<dbReference type="AlphaFoldDB" id="A0AAD7QL80"/>
<evidence type="ECO:0000313" key="2">
    <source>
        <dbReference type="Proteomes" id="UP001217417"/>
    </source>
</evidence>
<feature type="non-terminal residue" evidence="1">
    <location>
        <position position="73"/>
    </location>
</feature>
<sequence length="73" mass="8647">MMSHLSLTHVCAMVRMTTMMLARLCLQSSSSILLLLMQWQLMLRLMLLHTCPTKVLWTNLYLSQILMEFMKWV</sequence>
<protein>
    <submittedName>
        <fullName evidence="1">Uncharacterized protein</fullName>
    </submittedName>
</protein>
<keyword evidence="2" id="KW-1185">Reference proteome</keyword>
<reference evidence="1" key="1">
    <citation type="submission" date="2023-03" db="EMBL/GenBank/DDBJ databases">
        <title>Near-Complete genome sequence of Lipomyces tetrasporous NRRL Y-64009, an oleaginous yeast capable of growing on lignocellulosic hydrolysates.</title>
        <authorList>
            <consortium name="Lawrence Berkeley National Laboratory"/>
            <person name="Jagtap S.S."/>
            <person name="Liu J.-J."/>
            <person name="Walukiewicz H.E."/>
            <person name="Pangilinan J."/>
            <person name="Lipzen A."/>
            <person name="Ahrendt S."/>
            <person name="Koriabine M."/>
            <person name="Cobaugh K."/>
            <person name="Salamov A."/>
            <person name="Yoshinaga Y."/>
            <person name="Ng V."/>
            <person name="Daum C."/>
            <person name="Grigoriev I.V."/>
            <person name="Slininger P.J."/>
            <person name="Dien B.S."/>
            <person name="Jin Y.-S."/>
            <person name="Rao C.V."/>
        </authorList>
    </citation>
    <scope>NUCLEOTIDE SEQUENCE</scope>
    <source>
        <strain evidence="1">NRRL Y-64009</strain>
    </source>
</reference>
<comment type="caution">
    <text evidence="1">The sequence shown here is derived from an EMBL/GenBank/DDBJ whole genome shotgun (WGS) entry which is preliminary data.</text>
</comment>
<organism evidence="1 2">
    <name type="scientific">Lipomyces tetrasporus</name>
    <dbReference type="NCBI Taxonomy" id="54092"/>
    <lineage>
        <taxon>Eukaryota</taxon>
        <taxon>Fungi</taxon>
        <taxon>Dikarya</taxon>
        <taxon>Ascomycota</taxon>
        <taxon>Saccharomycotina</taxon>
        <taxon>Lipomycetes</taxon>
        <taxon>Lipomycetales</taxon>
        <taxon>Lipomycetaceae</taxon>
        <taxon>Lipomyces</taxon>
    </lineage>
</organism>
<dbReference type="GeneID" id="80883921"/>
<dbReference type="RefSeq" id="XP_056040548.1">
    <property type="nucleotide sequence ID" value="XM_056188755.1"/>
</dbReference>
<gene>
    <name evidence="1" type="ORF">POJ06DRAFT_262504</name>
</gene>
<dbReference type="EMBL" id="JARPMG010000012">
    <property type="protein sequence ID" value="KAJ8097098.1"/>
    <property type="molecule type" value="Genomic_DNA"/>
</dbReference>
<dbReference type="Proteomes" id="UP001217417">
    <property type="component" value="Unassembled WGS sequence"/>
</dbReference>
<evidence type="ECO:0000313" key="1">
    <source>
        <dbReference type="EMBL" id="KAJ8097098.1"/>
    </source>
</evidence>